<dbReference type="Gene3D" id="3.30.710.10">
    <property type="entry name" value="Potassium Channel Kv1.1, Chain A"/>
    <property type="match status" value="1"/>
</dbReference>
<dbReference type="CDD" id="cd18186">
    <property type="entry name" value="BTB_POZ_ZBTB_KLHL-like"/>
    <property type="match status" value="1"/>
</dbReference>
<proteinExistence type="predicted"/>
<evidence type="ECO:0000313" key="3">
    <source>
        <dbReference type="Proteomes" id="UP001521116"/>
    </source>
</evidence>
<feature type="domain" description="BTB" evidence="1">
    <location>
        <begin position="33"/>
        <end position="102"/>
    </location>
</feature>
<dbReference type="Pfam" id="PF00651">
    <property type="entry name" value="BTB"/>
    <property type="match status" value="1"/>
</dbReference>
<dbReference type="PANTHER" id="PTHR47843:SF5">
    <property type="entry name" value="BTB_POZ DOMAIN PROTEIN"/>
    <property type="match status" value="1"/>
</dbReference>
<organism evidence="2 3">
    <name type="scientific">Neofusicoccum ribis</name>
    <dbReference type="NCBI Taxonomy" id="45134"/>
    <lineage>
        <taxon>Eukaryota</taxon>
        <taxon>Fungi</taxon>
        <taxon>Dikarya</taxon>
        <taxon>Ascomycota</taxon>
        <taxon>Pezizomycotina</taxon>
        <taxon>Dothideomycetes</taxon>
        <taxon>Dothideomycetes incertae sedis</taxon>
        <taxon>Botryosphaeriales</taxon>
        <taxon>Botryosphaeriaceae</taxon>
        <taxon>Neofusicoccum</taxon>
    </lineage>
</organism>
<gene>
    <name evidence="2" type="ORF">SLS56_006215</name>
</gene>
<dbReference type="PANTHER" id="PTHR47843">
    <property type="entry name" value="BTB DOMAIN-CONTAINING PROTEIN-RELATED"/>
    <property type="match status" value="1"/>
</dbReference>
<sequence>MSDGNHSDAARHFTRRGSLRQGLSSFQADGLFTDLTINCTNGKEHKVHKIVVCSQSKFFHNACKPDSPFKEAQTGVIELEDDPDFVGTMISYFYNGDYVVQQDAGYNRRTYRLPEAVNKVFFHAKCYVIAEKYEFHAMQQYALDEVEECFKLGKIWTEPEAYPELIRYAYENTHNSDRGLRAVLLGICQRYLPGLMMNKAFVDTMDSIDGFWRELLCCQTKIPQDLPNLYLPHMINWSQ</sequence>
<dbReference type="Proteomes" id="UP001521116">
    <property type="component" value="Unassembled WGS sequence"/>
</dbReference>
<dbReference type="InterPro" id="IPR000210">
    <property type="entry name" value="BTB/POZ_dom"/>
</dbReference>
<dbReference type="SUPFAM" id="SSF54695">
    <property type="entry name" value="POZ domain"/>
    <property type="match status" value="1"/>
</dbReference>
<dbReference type="InterPro" id="IPR011333">
    <property type="entry name" value="SKP1/BTB/POZ_sf"/>
</dbReference>
<reference evidence="2 3" key="1">
    <citation type="submission" date="2024-02" db="EMBL/GenBank/DDBJ databases">
        <title>De novo assembly and annotation of 12 fungi associated with fruit tree decline syndrome in Ontario, Canada.</title>
        <authorList>
            <person name="Sulman M."/>
            <person name="Ellouze W."/>
            <person name="Ilyukhin E."/>
        </authorList>
    </citation>
    <scope>NUCLEOTIDE SEQUENCE [LARGE SCALE GENOMIC DNA]</scope>
    <source>
        <strain evidence="2 3">M1-105</strain>
    </source>
</reference>
<evidence type="ECO:0000313" key="2">
    <source>
        <dbReference type="EMBL" id="KAL1627683.1"/>
    </source>
</evidence>
<dbReference type="PROSITE" id="PS50097">
    <property type="entry name" value="BTB"/>
    <property type="match status" value="1"/>
</dbReference>
<evidence type="ECO:0000259" key="1">
    <source>
        <dbReference type="PROSITE" id="PS50097"/>
    </source>
</evidence>
<accession>A0ABR3SRD1</accession>
<dbReference type="EMBL" id="JAJVDC020000069">
    <property type="protein sequence ID" value="KAL1627683.1"/>
    <property type="molecule type" value="Genomic_DNA"/>
</dbReference>
<comment type="caution">
    <text evidence="2">The sequence shown here is derived from an EMBL/GenBank/DDBJ whole genome shotgun (WGS) entry which is preliminary data.</text>
</comment>
<protein>
    <recommendedName>
        <fullName evidence="1">BTB domain-containing protein</fullName>
    </recommendedName>
</protein>
<keyword evidence="3" id="KW-1185">Reference proteome</keyword>
<name>A0ABR3SRD1_9PEZI</name>